<feature type="compositionally biased region" description="Basic and acidic residues" evidence="1">
    <location>
        <begin position="1"/>
        <end position="12"/>
    </location>
</feature>
<comment type="caution">
    <text evidence="2">The sequence shown here is derived from an EMBL/GenBank/DDBJ whole genome shotgun (WGS) entry which is preliminary data.</text>
</comment>
<evidence type="ECO:0000313" key="3">
    <source>
        <dbReference type="Proteomes" id="UP000633936"/>
    </source>
</evidence>
<dbReference type="EMBL" id="JACOQE010000001">
    <property type="protein sequence ID" value="MBC5739527.1"/>
    <property type="molecule type" value="Genomic_DNA"/>
</dbReference>
<name>A0ABR7HZ44_9FIRM</name>
<evidence type="ECO:0000313" key="2">
    <source>
        <dbReference type="EMBL" id="MBC5739527.1"/>
    </source>
</evidence>
<evidence type="ECO:0008006" key="4">
    <source>
        <dbReference type="Google" id="ProtNLM"/>
    </source>
</evidence>
<keyword evidence="3" id="KW-1185">Reference proteome</keyword>
<accession>A0ABR7HZ44</accession>
<reference evidence="2 3" key="1">
    <citation type="submission" date="2020-08" db="EMBL/GenBank/DDBJ databases">
        <title>Genome public.</title>
        <authorList>
            <person name="Liu C."/>
            <person name="Sun Q."/>
        </authorList>
    </citation>
    <scope>NUCLEOTIDE SEQUENCE [LARGE SCALE GENOMIC DNA]</scope>
    <source>
        <strain evidence="2 3">27-44</strain>
    </source>
</reference>
<feature type="region of interest" description="Disordered" evidence="1">
    <location>
        <begin position="1"/>
        <end position="22"/>
    </location>
</feature>
<sequence length="114" mass="13789">MRKDYYFRNPEQRKKRKKHMKSILPGDQPGICYLCGSRQRIEDHHIFFGTGSRTKSEEKGMKVHLCAECHREGPEAVHRYREADLYLKRTAQRQFEKNHTRQQFREIFGKSYLE</sequence>
<proteinExistence type="predicted"/>
<dbReference type="Proteomes" id="UP000633936">
    <property type="component" value="Unassembled WGS sequence"/>
</dbReference>
<organism evidence="2 3">
    <name type="scientific">Blautia intestinalis</name>
    <dbReference type="NCBI Taxonomy" id="2763028"/>
    <lineage>
        <taxon>Bacteria</taxon>
        <taxon>Bacillati</taxon>
        <taxon>Bacillota</taxon>
        <taxon>Clostridia</taxon>
        <taxon>Lachnospirales</taxon>
        <taxon>Lachnospiraceae</taxon>
        <taxon>Blautia</taxon>
    </lineage>
</organism>
<protein>
    <recommendedName>
        <fullName evidence="4">HNH endonuclease</fullName>
    </recommendedName>
</protein>
<evidence type="ECO:0000256" key="1">
    <source>
        <dbReference type="SAM" id="MobiDB-lite"/>
    </source>
</evidence>
<gene>
    <name evidence="2" type="ORF">H8Z79_03450</name>
</gene>